<evidence type="ECO:0000313" key="5">
    <source>
        <dbReference type="EMBL" id="CAE6717491.1"/>
    </source>
</evidence>
<keyword evidence="2" id="KW-0238">DNA-binding</keyword>
<dbReference type="PANTHER" id="PTHR44688">
    <property type="entry name" value="DNA-BINDING TRANSCRIPTIONAL ACTIVATOR DEVR_DOSR"/>
    <property type="match status" value="1"/>
</dbReference>
<dbReference type="InterPro" id="IPR016032">
    <property type="entry name" value="Sig_transdc_resp-reg_C-effctor"/>
</dbReference>
<dbReference type="InterPro" id="IPR036388">
    <property type="entry name" value="WH-like_DNA-bd_sf"/>
</dbReference>
<evidence type="ECO:0000256" key="2">
    <source>
        <dbReference type="ARBA" id="ARBA00023125"/>
    </source>
</evidence>
<comment type="caution">
    <text evidence="5">The sequence shown here is derived from an EMBL/GenBank/DDBJ whole genome shotgun (WGS) entry which is preliminary data.</text>
</comment>
<evidence type="ECO:0000256" key="3">
    <source>
        <dbReference type="ARBA" id="ARBA00023163"/>
    </source>
</evidence>
<dbReference type="PROSITE" id="PS50043">
    <property type="entry name" value="HTH_LUXR_2"/>
    <property type="match status" value="1"/>
</dbReference>
<dbReference type="InterPro" id="IPR000792">
    <property type="entry name" value="Tscrpt_reg_LuxR_C"/>
</dbReference>
<keyword evidence="1" id="KW-0805">Transcription regulation</keyword>
<dbReference type="EMBL" id="CAJNBK010000002">
    <property type="protein sequence ID" value="CAE6717491.1"/>
    <property type="molecule type" value="Genomic_DNA"/>
</dbReference>
<keyword evidence="6" id="KW-1185">Reference proteome</keyword>
<keyword evidence="3" id="KW-0804">Transcription</keyword>
<evidence type="ECO:0000256" key="1">
    <source>
        <dbReference type="ARBA" id="ARBA00023015"/>
    </source>
</evidence>
<evidence type="ECO:0000259" key="4">
    <source>
        <dbReference type="PROSITE" id="PS50043"/>
    </source>
</evidence>
<name>A0ABN7KWU0_9BURK</name>
<dbReference type="PANTHER" id="PTHR44688:SF16">
    <property type="entry name" value="DNA-BINDING TRANSCRIPTIONAL ACTIVATOR DEVR_DOSR"/>
    <property type="match status" value="1"/>
</dbReference>
<dbReference type="PROSITE" id="PS00622">
    <property type="entry name" value="HTH_LUXR_1"/>
    <property type="match status" value="1"/>
</dbReference>
<dbReference type="Proteomes" id="UP000672526">
    <property type="component" value="Unassembled WGS sequence"/>
</dbReference>
<evidence type="ECO:0000313" key="6">
    <source>
        <dbReference type="Proteomes" id="UP000672526"/>
    </source>
</evidence>
<dbReference type="Pfam" id="PF00196">
    <property type="entry name" value="GerE"/>
    <property type="match status" value="1"/>
</dbReference>
<reference evidence="5 6" key="1">
    <citation type="submission" date="2021-02" db="EMBL/GenBank/DDBJ databases">
        <authorList>
            <person name="Vanwijnsberghe S."/>
        </authorList>
    </citation>
    <scope>NUCLEOTIDE SEQUENCE [LARGE SCALE GENOMIC DNA]</scope>
    <source>
        <strain evidence="5 6">LMG 31837</strain>
    </source>
</reference>
<dbReference type="SUPFAM" id="SSF46894">
    <property type="entry name" value="C-terminal effector domain of the bipartite response regulators"/>
    <property type="match status" value="1"/>
</dbReference>
<gene>
    <name evidence="5" type="ORF">R69888_01455</name>
</gene>
<proteinExistence type="predicted"/>
<dbReference type="CDD" id="cd06170">
    <property type="entry name" value="LuxR_C_like"/>
    <property type="match status" value="1"/>
</dbReference>
<organism evidence="5 6">
    <name type="scientific">Paraburkholderia haematera</name>
    <dbReference type="NCBI Taxonomy" id="2793077"/>
    <lineage>
        <taxon>Bacteria</taxon>
        <taxon>Pseudomonadati</taxon>
        <taxon>Pseudomonadota</taxon>
        <taxon>Betaproteobacteria</taxon>
        <taxon>Burkholderiales</taxon>
        <taxon>Burkholderiaceae</taxon>
        <taxon>Paraburkholderia</taxon>
    </lineage>
</organism>
<sequence>MILLAESPGPAFVAGHTAFETLGPVIEHVGTPAFVAALGQFTRRFAAFDSLHVLRLTPQHGTSGKPRAEWFGSHVDVCEQDHQRDIMRLYMHRFAERDPVMTRVPAPDSVEVIQRSAAGTNDRELCEAIFEPRQFREECVLLKTVSGAHYSISLSRSRRMPSFSLSEMARIRLLGDVLLPLAALHAQQVTGPGPSHRHADVPDLLTARLAQIGAALSERERAVCAALVRGDTYAAIAEAMEIRKSSVETYARRALVKLGVSSRRDLLAWLHETG</sequence>
<accession>A0ABN7KWU0</accession>
<dbReference type="SMART" id="SM00421">
    <property type="entry name" value="HTH_LUXR"/>
    <property type="match status" value="1"/>
</dbReference>
<feature type="domain" description="HTH luxR-type" evidence="4">
    <location>
        <begin position="209"/>
        <end position="274"/>
    </location>
</feature>
<dbReference type="Gene3D" id="1.10.10.10">
    <property type="entry name" value="Winged helix-like DNA-binding domain superfamily/Winged helix DNA-binding domain"/>
    <property type="match status" value="1"/>
</dbReference>
<protein>
    <recommendedName>
        <fullName evidence="4">HTH luxR-type domain-containing protein</fullName>
    </recommendedName>
</protein>